<dbReference type="AlphaFoldDB" id="A0A1Y2FKZ3"/>
<keyword evidence="2" id="KW-1185">Reference proteome</keyword>
<evidence type="ECO:0000313" key="1">
    <source>
        <dbReference type="EMBL" id="ORY84599.1"/>
    </source>
</evidence>
<proteinExistence type="predicted"/>
<evidence type="ECO:0000313" key="2">
    <source>
        <dbReference type="Proteomes" id="UP000193920"/>
    </source>
</evidence>
<comment type="caution">
    <text evidence="1">The sequence shown here is derived from an EMBL/GenBank/DDBJ whole genome shotgun (WGS) entry which is preliminary data.</text>
</comment>
<gene>
    <name evidence="1" type="ORF">LY90DRAFT_697160</name>
</gene>
<protein>
    <submittedName>
        <fullName evidence="1">Uncharacterized protein</fullName>
    </submittedName>
</protein>
<sequence>MFNEVTFKNLIITEHWPSNNLLFRGSSFSTSSNSLCNEYRSVDGLSASNNSISSSSIPSCYSSHISIFSSQKSLLDTIEEEK</sequence>
<accession>A0A1Y2FKZ3</accession>
<organism evidence="1 2">
    <name type="scientific">Neocallimastix californiae</name>
    <dbReference type="NCBI Taxonomy" id="1754190"/>
    <lineage>
        <taxon>Eukaryota</taxon>
        <taxon>Fungi</taxon>
        <taxon>Fungi incertae sedis</taxon>
        <taxon>Chytridiomycota</taxon>
        <taxon>Chytridiomycota incertae sedis</taxon>
        <taxon>Neocallimastigomycetes</taxon>
        <taxon>Neocallimastigales</taxon>
        <taxon>Neocallimastigaceae</taxon>
        <taxon>Neocallimastix</taxon>
    </lineage>
</organism>
<dbReference type="EMBL" id="MCOG01000005">
    <property type="protein sequence ID" value="ORY84599.1"/>
    <property type="molecule type" value="Genomic_DNA"/>
</dbReference>
<dbReference type="Proteomes" id="UP000193920">
    <property type="component" value="Unassembled WGS sequence"/>
</dbReference>
<reference evidence="1 2" key="1">
    <citation type="submission" date="2016-08" db="EMBL/GenBank/DDBJ databases">
        <title>A Parts List for Fungal Cellulosomes Revealed by Comparative Genomics.</title>
        <authorList>
            <consortium name="DOE Joint Genome Institute"/>
            <person name="Haitjema C.H."/>
            <person name="Gilmore S.P."/>
            <person name="Henske J.K."/>
            <person name="Solomon K.V."/>
            <person name="De Groot R."/>
            <person name="Kuo A."/>
            <person name="Mondo S.J."/>
            <person name="Salamov A.A."/>
            <person name="Labutti K."/>
            <person name="Zhao Z."/>
            <person name="Chiniquy J."/>
            <person name="Barry K."/>
            <person name="Brewer H.M."/>
            <person name="Purvine S.O."/>
            <person name="Wright A.T."/>
            <person name="Boxma B."/>
            <person name="Van Alen T."/>
            <person name="Hackstein J.H."/>
            <person name="Baker S.E."/>
            <person name="Grigoriev I.V."/>
            <person name="O'Malley M.A."/>
        </authorList>
    </citation>
    <scope>NUCLEOTIDE SEQUENCE [LARGE SCALE GENOMIC DNA]</scope>
    <source>
        <strain evidence="1 2">G1</strain>
    </source>
</reference>
<name>A0A1Y2FKZ3_9FUNG</name>